<reference evidence="2" key="1">
    <citation type="journal article" date="2020" name="Stud. Mycol.">
        <title>101 Dothideomycetes genomes: a test case for predicting lifestyles and emergence of pathogens.</title>
        <authorList>
            <person name="Haridas S."/>
            <person name="Albert R."/>
            <person name="Binder M."/>
            <person name="Bloem J."/>
            <person name="Labutti K."/>
            <person name="Salamov A."/>
            <person name="Andreopoulos B."/>
            <person name="Baker S."/>
            <person name="Barry K."/>
            <person name="Bills G."/>
            <person name="Bluhm B."/>
            <person name="Cannon C."/>
            <person name="Castanera R."/>
            <person name="Culley D."/>
            <person name="Daum C."/>
            <person name="Ezra D."/>
            <person name="Gonzalez J."/>
            <person name="Henrissat B."/>
            <person name="Kuo A."/>
            <person name="Liang C."/>
            <person name="Lipzen A."/>
            <person name="Lutzoni F."/>
            <person name="Magnuson J."/>
            <person name="Mondo S."/>
            <person name="Nolan M."/>
            <person name="Ohm R."/>
            <person name="Pangilinan J."/>
            <person name="Park H.-J."/>
            <person name="Ramirez L."/>
            <person name="Alfaro M."/>
            <person name="Sun H."/>
            <person name="Tritt A."/>
            <person name="Yoshinaga Y."/>
            <person name="Zwiers L.-H."/>
            <person name="Turgeon B."/>
            <person name="Goodwin S."/>
            <person name="Spatafora J."/>
            <person name="Crous P."/>
            <person name="Grigoriev I."/>
        </authorList>
    </citation>
    <scope>NUCLEOTIDE SEQUENCE</scope>
    <source>
        <strain evidence="2">HMLAC05119</strain>
    </source>
</reference>
<feature type="region of interest" description="Disordered" evidence="1">
    <location>
        <begin position="22"/>
        <end position="51"/>
    </location>
</feature>
<evidence type="ECO:0000313" key="3">
    <source>
        <dbReference type="Proteomes" id="UP000800096"/>
    </source>
</evidence>
<feature type="region of interest" description="Disordered" evidence="1">
    <location>
        <begin position="73"/>
        <end position="105"/>
    </location>
</feature>
<dbReference type="OrthoDB" id="3798036at2759"/>
<proteinExistence type="predicted"/>
<evidence type="ECO:0000313" key="2">
    <source>
        <dbReference type="EMBL" id="KAF1917064.1"/>
    </source>
</evidence>
<organism evidence="2 3">
    <name type="scientific">Ampelomyces quisqualis</name>
    <name type="common">Powdery mildew agent</name>
    <dbReference type="NCBI Taxonomy" id="50730"/>
    <lineage>
        <taxon>Eukaryota</taxon>
        <taxon>Fungi</taxon>
        <taxon>Dikarya</taxon>
        <taxon>Ascomycota</taxon>
        <taxon>Pezizomycotina</taxon>
        <taxon>Dothideomycetes</taxon>
        <taxon>Pleosporomycetidae</taxon>
        <taxon>Pleosporales</taxon>
        <taxon>Pleosporineae</taxon>
        <taxon>Phaeosphaeriaceae</taxon>
        <taxon>Ampelomyces</taxon>
    </lineage>
</organism>
<dbReference type="EMBL" id="ML979135">
    <property type="protein sequence ID" value="KAF1917064.1"/>
    <property type="molecule type" value="Genomic_DNA"/>
</dbReference>
<feature type="compositionally biased region" description="Polar residues" evidence="1">
    <location>
        <begin position="22"/>
        <end position="41"/>
    </location>
</feature>
<gene>
    <name evidence="2" type="ORF">BDU57DRAFT_529991</name>
</gene>
<protein>
    <submittedName>
        <fullName evidence="2">Uncharacterized protein</fullName>
    </submittedName>
</protein>
<accession>A0A6A5QR68</accession>
<name>A0A6A5QR68_AMPQU</name>
<keyword evidence="3" id="KW-1185">Reference proteome</keyword>
<evidence type="ECO:0000256" key="1">
    <source>
        <dbReference type="SAM" id="MobiDB-lite"/>
    </source>
</evidence>
<dbReference type="Proteomes" id="UP000800096">
    <property type="component" value="Unassembled WGS sequence"/>
</dbReference>
<feature type="compositionally biased region" description="Polar residues" evidence="1">
    <location>
        <begin position="73"/>
        <end position="85"/>
    </location>
</feature>
<dbReference type="AlphaFoldDB" id="A0A6A5QR68"/>
<sequence length="136" mass="14595">MAAHAKAHHDSLNAAYQATYSPGLSAASTPSGSRKSSTTSQDSEHSDRHIAKAWKALKKHHREMNEAYSVFYSQGMSTPGSSRSGSVAPPPKAISAAEREEAQAPRNIEKVWKAIKTRAVEHHRSVNNASAAVYGA</sequence>